<name>A0AAE3INW3_9BACT</name>
<dbReference type="AlphaFoldDB" id="A0AAE3INW3"/>
<evidence type="ECO:0008006" key="3">
    <source>
        <dbReference type="Google" id="ProtNLM"/>
    </source>
</evidence>
<dbReference type="Proteomes" id="UP001209317">
    <property type="component" value="Unassembled WGS sequence"/>
</dbReference>
<evidence type="ECO:0000313" key="2">
    <source>
        <dbReference type="Proteomes" id="UP001209317"/>
    </source>
</evidence>
<dbReference type="EMBL" id="JAOTPL010000004">
    <property type="protein sequence ID" value="MCU7693736.1"/>
    <property type="molecule type" value="Genomic_DNA"/>
</dbReference>
<reference evidence="1" key="1">
    <citation type="submission" date="2022-10" db="EMBL/GenBank/DDBJ databases">
        <authorList>
            <person name="Kim H.S."/>
            <person name="Kim J.-S."/>
            <person name="Suh M.K."/>
            <person name="Eom M.K."/>
            <person name="Lee J.-S."/>
        </authorList>
    </citation>
    <scope>NUCLEOTIDE SEQUENCE</scope>
    <source>
        <strain evidence="1">LIP-5</strain>
    </source>
</reference>
<comment type="caution">
    <text evidence="1">The sequence shown here is derived from an EMBL/GenBank/DDBJ whole genome shotgun (WGS) entry which is preliminary data.</text>
</comment>
<protein>
    <recommendedName>
        <fullName evidence="3">SRPBCC family protein</fullName>
    </recommendedName>
</protein>
<keyword evidence="2" id="KW-1185">Reference proteome</keyword>
<dbReference type="RefSeq" id="WP_263037223.1">
    <property type="nucleotide sequence ID" value="NZ_JAOTPL010000004.1"/>
</dbReference>
<proteinExistence type="predicted"/>
<evidence type="ECO:0000313" key="1">
    <source>
        <dbReference type="EMBL" id="MCU7693736.1"/>
    </source>
</evidence>
<dbReference type="SUPFAM" id="SSF55961">
    <property type="entry name" value="Bet v1-like"/>
    <property type="match status" value="1"/>
</dbReference>
<gene>
    <name evidence="1" type="ORF">OD355_04300</name>
</gene>
<accession>A0AAE3INW3</accession>
<organism evidence="1 2">
    <name type="scientific">Haoranjiania flava</name>
    <dbReference type="NCBI Taxonomy" id="1856322"/>
    <lineage>
        <taxon>Bacteria</taxon>
        <taxon>Pseudomonadati</taxon>
        <taxon>Bacteroidota</taxon>
        <taxon>Chitinophagia</taxon>
        <taxon>Chitinophagales</taxon>
        <taxon>Chitinophagaceae</taxon>
        <taxon>Haoranjiania</taxon>
    </lineage>
</organism>
<sequence>MRLESKDNVVNKPVSELFSFVENPEKIRSVMPDNVNKFEATADGFIFGIQGVPVDIKLKIKEKVANEKVVLVSANPNLDFTLSIFMQGLNAQQTMMNMVFEGEFNPMIKMMIQKPLQKFLNDFSGKAKLLQ</sequence>